<reference evidence="2" key="1">
    <citation type="submission" date="2018-10" db="EMBL/GenBank/DDBJ databases">
        <title>Effector identification in a new, highly contiguous assembly of the strawberry crown rot pathogen Phytophthora cactorum.</title>
        <authorList>
            <person name="Armitage A.D."/>
            <person name="Nellist C.F."/>
            <person name="Bates H."/>
            <person name="Vickerstaff R.J."/>
            <person name="Harrison R.J."/>
        </authorList>
    </citation>
    <scope>NUCLEOTIDE SEQUENCE</scope>
    <source>
        <strain evidence="2">4040</strain>
    </source>
</reference>
<proteinExistence type="predicted"/>
<keyword evidence="1" id="KW-1133">Transmembrane helix</keyword>
<gene>
    <name evidence="2" type="ORF">PC117_g26359</name>
</gene>
<dbReference type="Proteomes" id="UP000736787">
    <property type="component" value="Unassembled WGS sequence"/>
</dbReference>
<comment type="caution">
    <text evidence="2">The sequence shown here is derived from an EMBL/GenBank/DDBJ whole genome shotgun (WGS) entry which is preliminary data.</text>
</comment>
<evidence type="ECO:0000256" key="1">
    <source>
        <dbReference type="SAM" id="Phobius"/>
    </source>
</evidence>
<keyword evidence="1" id="KW-0812">Transmembrane</keyword>
<sequence length="107" mass="11119">MTVVIVAIVVFAVAVGRGLGGLCGVLVFETATIVRVVMVVVVLMRVASVVLVGAELTTRSHSRWSTSGRETGVSCLQDGGSDTQAQFGNTFGVHLEDGVTWLRSAVG</sequence>
<name>A0A8T1ALM1_9STRA</name>
<feature type="transmembrane region" description="Helical" evidence="1">
    <location>
        <begin position="36"/>
        <end position="54"/>
    </location>
</feature>
<dbReference type="EMBL" id="RCMK01002409">
    <property type="protein sequence ID" value="KAG2881647.1"/>
    <property type="molecule type" value="Genomic_DNA"/>
</dbReference>
<dbReference type="AlphaFoldDB" id="A0A8T1ALM1"/>
<organism evidence="2 3">
    <name type="scientific">Phytophthora cactorum</name>
    <dbReference type="NCBI Taxonomy" id="29920"/>
    <lineage>
        <taxon>Eukaryota</taxon>
        <taxon>Sar</taxon>
        <taxon>Stramenopiles</taxon>
        <taxon>Oomycota</taxon>
        <taxon>Peronosporomycetes</taxon>
        <taxon>Peronosporales</taxon>
        <taxon>Peronosporaceae</taxon>
        <taxon>Phytophthora</taxon>
    </lineage>
</organism>
<accession>A0A8T1ALM1</accession>
<protein>
    <submittedName>
        <fullName evidence="2">Uncharacterized protein</fullName>
    </submittedName>
</protein>
<keyword evidence="1" id="KW-0472">Membrane</keyword>
<evidence type="ECO:0000313" key="3">
    <source>
        <dbReference type="Proteomes" id="UP000736787"/>
    </source>
</evidence>
<evidence type="ECO:0000313" key="2">
    <source>
        <dbReference type="EMBL" id="KAG2881647.1"/>
    </source>
</evidence>